<comment type="caution">
    <text evidence="1">The sequence shown here is derived from an EMBL/GenBank/DDBJ whole genome shotgun (WGS) entry which is preliminary data.</text>
</comment>
<evidence type="ECO:0000313" key="1">
    <source>
        <dbReference type="EMBL" id="ORZ34301.1"/>
    </source>
</evidence>
<reference evidence="1 2" key="1">
    <citation type="submission" date="2016-07" db="EMBL/GenBank/DDBJ databases">
        <title>Pervasive Adenine N6-methylation of Active Genes in Fungi.</title>
        <authorList>
            <consortium name="DOE Joint Genome Institute"/>
            <person name="Mondo S.J."/>
            <person name="Dannebaum R.O."/>
            <person name="Kuo R.C."/>
            <person name="Labutti K."/>
            <person name="Haridas S."/>
            <person name="Kuo A."/>
            <person name="Salamov A."/>
            <person name="Ahrendt S.R."/>
            <person name="Lipzen A."/>
            <person name="Sullivan W."/>
            <person name="Andreopoulos W.B."/>
            <person name="Clum A."/>
            <person name="Lindquist E."/>
            <person name="Daum C."/>
            <person name="Ramamoorthy G.K."/>
            <person name="Gryganskyi A."/>
            <person name="Culley D."/>
            <person name="Magnuson J.K."/>
            <person name="James T.Y."/>
            <person name="O'Malley M.A."/>
            <person name="Stajich J.E."/>
            <person name="Spatafora J.W."/>
            <person name="Visel A."/>
            <person name="Grigoriev I.V."/>
        </authorList>
    </citation>
    <scope>NUCLEOTIDE SEQUENCE [LARGE SCALE GENOMIC DNA]</scope>
    <source>
        <strain evidence="1 2">PL171</strain>
    </source>
</reference>
<organism evidence="1 2">
    <name type="scientific">Catenaria anguillulae PL171</name>
    <dbReference type="NCBI Taxonomy" id="765915"/>
    <lineage>
        <taxon>Eukaryota</taxon>
        <taxon>Fungi</taxon>
        <taxon>Fungi incertae sedis</taxon>
        <taxon>Blastocladiomycota</taxon>
        <taxon>Blastocladiomycetes</taxon>
        <taxon>Blastocladiales</taxon>
        <taxon>Catenariaceae</taxon>
        <taxon>Catenaria</taxon>
    </lineage>
</organism>
<dbReference type="EMBL" id="MCFL01000029">
    <property type="protein sequence ID" value="ORZ34301.1"/>
    <property type="molecule type" value="Genomic_DNA"/>
</dbReference>
<name>A0A1Y2HKC8_9FUNG</name>
<sequence length="501" mass="56630">MLDSTQDTTIMTTAAEAEAREHHHHHHLQRHCLLTWPNLCWSTPSLALLHALGPRHLFPSITDALLCQAHRIHVPDICDAGDTWLLGKLLDVQVPNPRRHIWVARHKLYPRSQCMLEGASSRGDFDTLGYWFRLATLGAARTSVPVRITGAMARRAILGAARSHRLDVIKWLLDMIPKVSLTSDEQRTCWMLAYAGVKATCPRFLNWMLFNCVPGDASGCPVAATAAGSCLWCSPIPTGLFSGTKVHIQNFVTTICKLGHANCFRSILALGNPQQVRSWIPHHALLVATKDSSLAHLSILDVFFQEYSGPDMPKFRVWDGVGINVREHLLALDTQGQLLSQMGLDEVSRAGQVWIMDWWLARFREAKLPCLRYSSKAFKFKSSQAGVKSIAWWLASGLLDQESMVVNVWVYCFYGWYKLVEMLVDGHVQVSFAPIPTRTTWVWPRIEESNQRVAARIQRWWESSGMREKTGLDRFQSLDYIGPAGASKENVWNWSRVLEKS</sequence>
<dbReference type="Proteomes" id="UP000193411">
    <property type="component" value="Unassembled WGS sequence"/>
</dbReference>
<protein>
    <recommendedName>
        <fullName evidence="3">Ankyrin repeat-containing domain protein</fullName>
    </recommendedName>
</protein>
<evidence type="ECO:0008006" key="3">
    <source>
        <dbReference type="Google" id="ProtNLM"/>
    </source>
</evidence>
<accession>A0A1Y2HKC8</accession>
<proteinExistence type="predicted"/>
<keyword evidence="2" id="KW-1185">Reference proteome</keyword>
<dbReference type="AlphaFoldDB" id="A0A1Y2HKC8"/>
<evidence type="ECO:0000313" key="2">
    <source>
        <dbReference type="Proteomes" id="UP000193411"/>
    </source>
</evidence>
<gene>
    <name evidence="1" type="ORF">BCR44DRAFT_1486021</name>
</gene>